<evidence type="ECO:0000313" key="3">
    <source>
        <dbReference type="Proteomes" id="UP000299084"/>
    </source>
</evidence>
<feature type="compositionally biased region" description="Low complexity" evidence="1">
    <location>
        <begin position="11"/>
        <end position="29"/>
    </location>
</feature>
<evidence type="ECO:0000256" key="1">
    <source>
        <dbReference type="SAM" id="MobiDB-lite"/>
    </source>
</evidence>
<protein>
    <submittedName>
        <fullName evidence="2">Uncharacterized protein</fullName>
    </submittedName>
</protein>
<feature type="region of interest" description="Disordered" evidence="1">
    <location>
        <begin position="1"/>
        <end position="49"/>
    </location>
</feature>
<keyword evidence="3" id="KW-1185">Reference proteome</keyword>
<sequence>MGGSGLGRGGSLLSSWSSSSRGSSAGSASPREPAVRRKPTPSLGQPQDLKLVLLPPSCWSRRLDA</sequence>
<dbReference type="AlphaFoldDB" id="A0A5N4D5I1"/>
<evidence type="ECO:0000313" key="2">
    <source>
        <dbReference type="EMBL" id="KAB1266408.1"/>
    </source>
</evidence>
<comment type="caution">
    <text evidence="2">The sequence shown here is derived from an EMBL/GenBank/DDBJ whole genome shotgun (WGS) entry which is preliminary data.</text>
</comment>
<dbReference type="Proteomes" id="UP000299084">
    <property type="component" value="Unassembled WGS sequence"/>
</dbReference>
<name>A0A5N4D5I1_CAMDR</name>
<accession>A0A5N4D5I1</accession>
<reference evidence="2 3" key="1">
    <citation type="journal article" date="2019" name="Mol. Ecol. Resour.">
        <title>Improving Illumina assemblies with Hi-C and long reads: an example with the North African dromedary.</title>
        <authorList>
            <person name="Elbers J.P."/>
            <person name="Rogers M.F."/>
            <person name="Perelman P.L."/>
            <person name="Proskuryakova A.A."/>
            <person name="Serdyukova N.A."/>
            <person name="Johnson W.E."/>
            <person name="Horin P."/>
            <person name="Corander J."/>
            <person name="Murphy D."/>
            <person name="Burger P.A."/>
        </authorList>
    </citation>
    <scope>NUCLEOTIDE SEQUENCE [LARGE SCALE GENOMIC DNA]</scope>
    <source>
        <strain evidence="2">Drom800</strain>
        <tissue evidence="2">Blood</tissue>
    </source>
</reference>
<gene>
    <name evidence="2" type="ORF">Cadr_000019287</name>
</gene>
<feature type="compositionally biased region" description="Gly residues" evidence="1">
    <location>
        <begin position="1"/>
        <end position="10"/>
    </location>
</feature>
<proteinExistence type="predicted"/>
<organism evidence="2 3">
    <name type="scientific">Camelus dromedarius</name>
    <name type="common">Dromedary</name>
    <name type="synonym">Arabian camel</name>
    <dbReference type="NCBI Taxonomy" id="9838"/>
    <lineage>
        <taxon>Eukaryota</taxon>
        <taxon>Metazoa</taxon>
        <taxon>Chordata</taxon>
        <taxon>Craniata</taxon>
        <taxon>Vertebrata</taxon>
        <taxon>Euteleostomi</taxon>
        <taxon>Mammalia</taxon>
        <taxon>Eutheria</taxon>
        <taxon>Laurasiatheria</taxon>
        <taxon>Artiodactyla</taxon>
        <taxon>Tylopoda</taxon>
        <taxon>Camelidae</taxon>
        <taxon>Camelus</taxon>
    </lineage>
</organism>
<dbReference type="EMBL" id="JWIN03000016">
    <property type="protein sequence ID" value="KAB1266408.1"/>
    <property type="molecule type" value="Genomic_DNA"/>
</dbReference>